<sequence length="160" mass="17641">MRREKHGARSGETGRSCCGHGAGLLDCLASVASVADIRTLRRLLTILDNDHHPLRRTLTGQRSTFSGRLLSLSCSSDRLRKSFVPRAIQLFNTSQKGGGGRGTLHESTSVSSPPLLSYYSRASDLRRTPEKKELRVSRRGGRYGEGDAKPFEWAAQTQSR</sequence>
<evidence type="ECO:0000313" key="2">
    <source>
        <dbReference type="EMBL" id="TNN57721.1"/>
    </source>
</evidence>
<accession>A0A4Z2GWQ5</accession>
<comment type="caution">
    <text evidence="2">The sequence shown here is derived from an EMBL/GenBank/DDBJ whole genome shotgun (WGS) entry which is preliminary data.</text>
</comment>
<keyword evidence="3" id="KW-1185">Reference proteome</keyword>
<feature type="region of interest" description="Disordered" evidence="1">
    <location>
        <begin position="121"/>
        <end position="160"/>
    </location>
</feature>
<evidence type="ECO:0000256" key="1">
    <source>
        <dbReference type="SAM" id="MobiDB-lite"/>
    </source>
</evidence>
<gene>
    <name evidence="2" type="ORF">EYF80_032089</name>
</gene>
<feature type="compositionally biased region" description="Basic and acidic residues" evidence="1">
    <location>
        <begin position="123"/>
        <end position="150"/>
    </location>
</feature>
<proteinExistence type="predicted"/>
<dbReference type="OrthoDB" id="411173at2759"/>
<dbReference type="AlphaFoldDB" id="A0A4Z2GWQ5"/>
<organism evidence="2 3">
    <name type="scientific">Liparis tanakae</name>
    <name type="common">Tanaka's snailfish</name>
    <dbReference type="NCBI Taxonomy" id="230148"/>
    <lineage>
        <taxon>Eukaryota</taxon>
        <taxon>Metazoa</taxon>
        <taxon>Chordata</taxon>
        <taxon>Craniata</taxon>
        <taxon>Vertebrata</taxon>
        <taxon>Euteleostomi</taxon>
        <taxon>Actinopterygii</taxon>
        <taxon>Neopterygii</taxon>
        <taxon>Teleostei</taxon>
        <taxon>Neoteleostei</taxon>
        <taxon>Acanthomorphata</taxon>
        <taxon>Eupercaria</taxon>
        <taxon>Perciformes</taxon>
        <taxon>Cottioidei</taxon>
        <taxon>Cottales</taxon>
        <taxon>Liparidae</taxon>
        <taxon>Liparis</taxon>
    </lineage>
</organism>
<dbReference type="Proteomes" id="UP000314294">
    <property type="component" value="Unassembled WGS sequence"/>
</dbReference>
<dbReference type="EMBL" id="SRLO01000398">
    <property type="protein sequence ID" value="TNN57721.1"/>
    <property type="molecule type" value="Genomic_DNA"/>
</dbReference>
<reference evidence="2 3" key="1">
    <citation type="submission" date="2019-03" db="EMBL/GenBank/DDBJ databases">
        <title>First draft genome of Liparis tanakae, snailfish: a comprehensive survey of snailfish specific genes.</title>
        <authorList>
            <person name="Kim W."/>
            <person name="Song I."/>
            <person name="Jeong J.-H."/>
            <person name="Kim D."/>
            <person name="Kim S."/>
            <person name="Ryu S."/>
            <person name="Song J.Y."/>
            <person name="Lee S.K."/>
        </authorList>
    </citation>
    <scope>NUCLEOTIDE SEQUENCE [LARGE SCALE GENOMIC DNA]</scope>
    <source>
        <tissue evidence="2">Muscle</tissue>
    </source>
</reference>
<name>A0A4Z2GWQ5_9TELE</name>
<evidence type="ECO:0000313" key="3">
    <source>
        <dbReference type="Proteomes" id="UP000314294"/>
    </source>
</evidence>
<protein>
    <submittedName>
        <fullName evidence="2">Uncharacterized protein</fullName>
    </submittedName>
</protein>